<keyword evidence="3" id="KW-1185">Reference proteome</keyword>
<dbReference type="Gene3D" id="3.80.10.10">
    <property type="entry name" value="Ribonuclease Inhibitor"/>
    <property type="match status" value="2"/>
</dbReference>
<dbReference type="SUPFAM" id="SSF52058">
    <property type="entry name" value="L domain-like"/>
    <property type="match status" value="1"/>
</dbReference>
<dbReference type="InterPro" id="IPR032675">
    <property type="entry name" value="LRR_dom_sf"/>
</dbReference>
<organism evidence="2 3">
    <name type="scientific">Butyribacter intestini</name>
    <dbReference type="NCBI Taxonomy" id="1703332"/>
    <lineage>
        <taxon>Bacteria</taxon>
        <taxon>Bacillati</taxon>
        <taxon>Bacillota</taxon>
        <taxon>Clostridia</taxon>
        <taxon>Lachnospirales</taxon>
        <taxon>Lachnospiraceae</taxon>
        <taxon>Butyribacter</taxon>
    </lineage>
</organism>
<name>A0AAW3JRT3_9FIRM</name>
<sequence length="481" mass="53429">MKKEKYIISRKFIGSLLLKNIMMFGVVILAVAAPMFMQPDKTSAAKKKTKQTQEYVSMSYKKGVLTIKGKGEMGDPIKTTVYENKNIKKVVIKKGVTAIADFAFKGCKKLKEIILPSTLKKIGAYAFEDCPIKNITIPKSVKSIEPGAFAGSSIKSITIPKTVKKLGEGVFGDCKKLESITMPGNIGVIKYEEPDDEYQPKSFVGDSCKSLKKIKFTTALDINILKRVGKSGGFEVLANDPKYKSVNGLLYSKDGKTLLRIPLGRKRVVISDKCTTVTAGSYGYEMYFMDSAMNEIVFPKTVKKITFDDTLVDSEHYECKNIKVTLNMDYLDDQSIQNLWRTNKYWKNSLKDELLRKGLAKLNEENERMLMLSDGYLCGYIMKEGSDVDDESTWEKIDGLVIPDNVKTIGCGAFAGYSICSITLGSSVECIASLAFGGWSSKAGLVDDNSKRYAVVYMKNNNIQIKDNAFNIGGYVRVVTL</sequence>
<evidence type="ECO:0000256" key="1">
    <source>
        <dbReference type="SAM" id="Phobius"/>
    </source>
</evidence>
<proteinExistence type="predicted"/>
<keyword evidence="1" id="KW-1133">Transmembrane helix</keyword>
<comment type="caution">
    <text evidence="2">The sequence shown here is derived from an EMBL/GenBank/DDBJ whole genome shotgun (WGS) entry which is preliminary data.</text>
</comment>
<dbReference type="Proteomes" id="UP000050833">
    <property type="component" value="Unassembled WGS sequence"/>
</dbReference>
<evidence type="ECO:0008006" key="4">
    <source>
        <dbReference type="Google" id="ProtNLM"/>
    </source>
</evidence>
<evidence type="ECO:0000313" key="3">
    <source>
        <dbReference type="Proteomes" id="UP000050833"/>
    </source>
</evidence>
<dbReference type="EMBL" id="LLKB01000005">
    <property type="protein sequence ID" value="KQC85562.1"/>
    <property type="molecule type" value="Genomic_DNA"/>
</dbReference>
<evidence type="ECO:0000313" key="2">
    <source>
        <dbReference type="EMBL" id="KQC85562.1"/>
    </source>
</evidence>
<dbReference type="RefSeq" id="WP_055945529.1">
    <property type="nucleotide sequence ID" value="NZ_LLKB01000005.1"/>
</dbReference>
<gene>
    <name evidence="2" type="ORF">APZ18_12905</name>
</gene>
<keyword evidence="1" id="KW-0472">Membrane</keyword>
<dbReference type="PANTHER" id="PTHR45661">
    <property type="entry name" value="SURFACE ANTIGEN"/>
    <property type="match status" value="1"/>
</dbReference>
<reference evidence="2 3" key="1">
    <citation type="submission" date="2015-10" db="EMBL/GenBank/DDBJ databases">
        <title>Butyribacter intestini gen. nov., sp. nov., a butyric acid-producing bacterium of the family Lachnospiraceae isolated from the human faeces.</title>
        <authorList>
            <person name="Zou Y."/>
            <person name="Xue W."/>
            <person name="Luo G."/>
            <person name="Lv M."/>
        </authorList>
    </citation>
    <scope>NUCLEOTIDE SEQUENCE [LARGE SCALE GENOMIC DNA]</scope>
    <source>
        <strain evidence="2 3">TF01-11</strain>
    </source>
</reference>
<protein>
    <recommendedName>
        <fullName evidence="4">Leucine-rich repeat domain-containing protein</fullName>
    </recommendedName>
</protein>
<dbReference type="PANTHER" id="PTHR45661:SF3">
    <property type="entry name" value="IG-LIKE DOMAIN-CONTAINING PROTEIN"/>
    <property type="match status" value="1"/>
</dbReference>
<dbReference type="Pfam" id="PF13306">
    <property type="entry name" value="LRR_5"/>
    <property type="match status" value="2"/>
</dbReference>
<dbReference type="InterPro" id="IPR026906">
    <property type="entry name" value="LRR_5"/>
</dbReference>
<feature type="transmembrane region" description="Helical" evidence="1">
    <location>
        <begin position="12"/>
        <end position="37"/>
    </location>
</feature>
<keyword evidence="1" id="KW-0812">Transmembrane</keyword>
<dbReference type="InterPro" id="IPR053139">
    <property type="entry name" value="Surface_bspA-like"/>
</dbReference>
<accession>A0AAW3JRT3</accession>
<dbReference type="AlphaFoldDB" id="A0AAW3JRT3"/>